<comment type="caution">
    <text evidence="1">The sequence shown here is derived from an EMBL/GenBank/DDBJ whole genome shotgun (WGS) entry which is preliminary data.</text>
</comment>
<dbReference type="AlphaFoldDB" id="A0A117NG72"/>
<geneLocation type="mitochondrion" evidence="1"/>
<evidence type="ECO:0000313" key="1">
    <source>
        <dbReference type="EMBL" id="KUM46383.1"/>
    </source>
</evidence>
<keyword evidence="1" id="KW-0496">Mitochondrion</keyword>
<reference evidence="1" key="1">
    <citation type="journal article" date="2015" name="Genome Biol. Evol.">
        <title>Organellar Genomes of White Spruce (Picea glauca): Assembly and Annotation.</title>
        <authorList>
            <person name="Jackman S.D."/>
            <person name="Warren R.L."/>
            <person name="Gibb E.A."/>
            <person name="Vandervalk B.P."/>
            <person name="Mohamadi H."/>
            <person name="Chu J."/>
            <person name="Raymond A."/>
            <person name="Pleasance S."/>
            <person name="Coope R."/>
            <person name="Wildung M.R."/>
            <person name="Ritland C.E."/>
            <person name="Bousquet J."/>
            <person name="Jones S.J."/>
            <person name="Bohlmann J."/>
            <person name="Birol I."/>
        </authorList>
    </citation>
    <scope>NUCLEOTIDE SEQUENCE [LARGE SCALE GENOMIC DNA]</scope>
    <source>
        <tissue evidence="1">Flushing bud</tissue>
    </source>
</reference>
<organism evidence="1">
    <name type="scientific">Picea glauca</name>
    <name type="common">White spruce</name>
    <name type="synonym">Pinus glauca</name>
    <dbReference type="NCBI Taxonomy" id="3330"/>
    <lineage>
        <taxon>Eukaryota</taxon>
        <taxon>Viridiplantae</taxon>
        <taxon>Streptophyta</taxon>
        <taxon>Embryophyta</taxon>
        <taxon>Tracheophyta</taxon>
        <taxon>Spermatophyta</taxon>
        <taxon>Pinopsida</taxon>
        <taxon>Pinidae</taxon>
        <taxon>Conifers I</taxon>
        <taxon>Pinales</taxon>
        <taxon>Pinaceae</taxon>
        <taxon>Picea</taxon>
    </lineage>
</organism>
<protein>
    <submittedName>
        <fullName evidence="1">Uncharacterized protein</fullName>
    </submittedName>
</protein>
<accession>A0A117NG72</accession>
<proteinExistence type="predicted"/>
<gene>
    <name evidence="1" type="ORF">ABT39_MTgene1482</name>
</gene>
<sequence>MYYLLVLLRRGANNTIHQLEPAFHFVPATHLNK</sequence>
<name>A0A117NG72_PICGL</name>
<dbReference type="EMBL" id="LKAM01000011">
    <property type="protein sequence ID" value="KUM46383.1"/>
    <property type="molecule type" value="Genomic_DNA"/>
</dbReference>